<protein>
    <submittedName>
        <fullName evidence="2">Uncharacterized protein</fullName>
    </submittedName>
</protein>
<reference evidence="2 3" key="1">
    <citation type="submission" date="2019-02" db="EMBL/GenBank/DDBJ databases">
        <title>Deep-cultivation of Planctomycetes and their phenomic and genomic characterization uncovers novel biology.</title>
        <authorList>
            <person name="Wiegand S."/>
            <person name="Jogler M."/>
            <person name="Boedeker C."/>
            <person name="Pinto D."/>
            <person name="Vollmers J."/>
            <person name="Rivas-Marin E."/>
            <person name="Kohn T."/>
            <person name="Peeters S.H."/>
            <person name="Heuer A."/>
            <person name="Rast P."/>
            <person name="Oberbeckmann S."/>
            <person name="Bunk B."/>
            <person name="Jeske O."/>
            <person name="Meyerdierks A."/>
            <person name="Storesund J.E."/>
            <person name="Kallscheuer N."/>
            <person name="Luecker S."/>
            <person name="Lage O.M."/>
            <person name="Pohl T."/>
            <person name="Merkel B.J."/>
            <person name="Hornburger P."/>
            <person name="Mueller R.-W."/>
            <person name="Bruemmer F."/>
            <person name="Labrenz M."/>
            <person name="Spormann A.M."/>
            <person name="Op den Camp H."/>
            <person name="Overmann J."/>
            <person name="Amann R."/>
            <person name="Jetten M.S.M."/>
            <person name="Mascher T."/>
            <person name="Medema M.H."/>
            <person name="Devos D.P."/>
            <person name="Kaster A.-K."/>
            <person name="Ovreas L."/>
            <person name="Rohde M."/>
            <person name="Galperin M.Y."/>
            <person name="Jogler C."/>
        </authorList>
    </citation>
    <scope>NUCLEOTIDE SEQUENCE [LARGE SCALE GENOMIC DNA]</scope>
    <source>
        <strain evidence="2 3">Pla133</strain>
    </source>
</reference>
<evidence type="ECO:0000313" key="2">
    <source>
        <dbReference type="EMBL" id="QDU68134.1"/>
    </source>
</evidence>
<dbReference type="PANTHER" id="PTHR42754">
    <property type="entry name" value="ENDOGLUCANASE"/>
    <property type="match status" value="1"/>
</dbReference>
<dbReference type="AlphaFoldDB" id="A0A518BMC9"/>
<name>A0A518BMC9_9BACT</name>
<feature type="chain" id="PRO_5021799550" evidence="1">
    <location>
        <begin position="23"/>
        <end position="709"/>
    </location>
</feature>
<proteinExistence type="predicted"/>
<dbReference type="RefSeq" id="WP_145066894.1">
    <property type="nucleotide sequence ID" value="NZ_CP036287.1"/>
</dbReference>
<dbReference type="PANTHER" id="PTHR42754:SF1">
    <property type="entry name" value="LIPOPROTEIN"/>
    <property type="match status" value="1"/>
</dbReference>
<feature type="signal peptide" evidence="1">
    <location>
        <begin position="1"/>
        <end position="22"/>
    </location>
</feature>
<keyword evidence="1" id="KW-0732">Signal</keyword>
<gene>
    <name evidence="2" type="ORF">Pla133_32280</name>
</gene>
<organism evidence="2 3">
    <name type="scientific">Engelhardtia mirabilis</name>
    <dbReference type="NCBI Taxonomy" id="2528011"/>
    <lineage>
        <taxon>Bacteria</taxon>
        <taxon>Pseudomonadati</taxon>
        <taxon>Planctomycetota</taxon>
        <taxon>Planctomycetia</taxon>
        <taxon>Planctomycetia incertae sedis</taxon>
        <taxon>Engelhardtia</taxon>
    </lineage>
</organism>
<dbReference type="EMBL" id="CP036287">
    <property type="protein sequence ID" value="QDU68134.1"/>
    <property type="molecule type" value="Genomic_DNA"/>
</dbReference>
<accession>A0A518BMC9</accession>
<dbReference type="Proteomes" id="UP000316921">
    <property type="component" value="Chromosome"/>
</dbReference>
<evidence type="ECO:0000313" key="3">
    <source>
        <dbReference type="Proteomes" id="UP000316921"/>
    </source>
</evidence>
<sequence precursor="true">MPRTLTTRAALASLLLAAPAAAQDLEGFRIPYDDFVLYDADGDPATDGDQVRLTGQIGLDLVPFVCSSWDPSTSCQHVLEAGGEVTGLASFSVDAGLAASVDELWLTDPGLPPLLLLTVPVGGVDVTVSLRFLGALSASGSIGAQTHFDAAFEAPFSAAMEFDPGLAFDVALPQPDQLLTSKPELTGGAAASFTVGAFAAVEFQVAVAGIPVPSPSFLVGPEVTLQVAPAADPWWSIDGDLAVYAAFGSLPAGFLVPPQLLASLPLAGADAGGAIGDAGQLDDPRWAQTLDLGGYDEATFVLPRPGDPWSTVIGVDSNTGVVEVDRQGQVIDAWHWVGARPSDGTPSASGTLLAGAVGSSVWFADYAGGGSFGFSKRVEVYEQGNWRWFIPERVVTLPEGDFVLGGTTSVAGNVNRRTLMRVDPQGQVVWVKMFGYGYLGDSFADMILTSDGALVMVGRYDESGATPGALVTKVSAEGQRVWSSVVPDQGGNVRRATAVTETDSGELLVMGHRSIGALVPDPDFTIWTRTVDLVTGASDQEYLHGALQGTVAVFGMSVRDRAYDVVPLGAGFAMVGKCSEQVEEDAWIWVLGAEQSLIEVGVYDTPLYDSLSRVRTLPDGGLLAVGNSRGFSGNSDSDLLLVKAGASPLVDLAAGSGGTSTHYAMGTFPNHQQAVAQTIVTDELTWVSNDYVPGGLAPFATTTVTDIEE</sequence>
<keyword evidence="3" id="KW-1185">Reference proteome</keyword>
<dbReference type="KEGG" id="pbap:Pla133_32280"/>
<evidence type="ECO:0000256" key="1">
    <source>
        <dbReference type="SAM" id="SignalP"/>
    </source>
</evidence>